<sequence>MVDQSLFTFVNYQPTKKLLSQETREELLHHQYLFLQHEKQQEGYKLYIIYTHYILLFSQSIHFCKRNHLQYFLSMGKYAEIIDMEVRIAARFHSHCPQTACAYHHPLSSAADNHHCRQSKNLRPLSINIYIFPLRGKTKQVLKQPNQGRTGEL</sequence>
<comment type="caution">
    <text evidence="1">The sequence shown here is derived from an EMBL/GenBank/DDBJ whole genome shotgun (WGS) entry which is preliminary data.</text>
</comment>
<keyword evidence="2" id="KW-1185">Reference proteome</keyword>
<reference evidence="2" key="1">
    <citation type="journal article" date="2018" name="Gigascience">
        <title>Genome assembly of the Pink Ipe (Handroanthus impetiginosus, Bignoniaceae), a highly valued, ecologically keystone Neotropical timber forest tree.</title>
        <authorList>
            <person name="Silva-Junior O.B."/>
            <person name="Grattapaglia D."/>
            <person name="Novaes E."/>
            <person name="Collevatti R.G."/>
        </authorList>
    </citation>
    <scope>NUCLEOTIDE SEQUENCE [LARGE SCALE GENOMIC DNA]</scope>
    <source>
        <strain evidence="2">cv. UFG-1</strain>
    </source>
</reference>
<dbReference type="PANTHER" id="PTHR33983:SF1">
    <property type="entry name" value="OS07G0185900 PROTEIN"/>
    <property type="match status" value="1"/>
</dbReference>
<evidence type="ECO:0000313" key="1">
    <source>
        <dbReference type="EMBL" id="PIN24581.1"/>
    </source>
</evidence>
<gene>
    <name evidence="1" type="ORF">CDL12_02698</name>
</gene>
<dbReference type="Proteomes" id="UP000231279">
    <property type="component" value="Unassembled WGS sequence"/>
</dbReference>
<protein>
    <submittedName>
        <fullName evidence="1">Uncharacterized protein</fullName>
    </submittedName>
</protein>
<dbReference type="AlphaFoldDB" id="A0A2G9I4A5"/>
<evidence type="ECO:0000313" key="2">
    <source>
        <dbReference type="Proteomes" id="UP000231279"/>
    </source>
</evidence>
<name>A0A2G9I4A5_9LAMI</name>
<dbReference type="STRING" id="429701.A0A2G9I4A5"/>
<accession>A0A2G9I4A5</accession>
<dbReference type="EMBL" id="NKXS01000396">
    <property type="protein sequence ID" value="PIN24581.1"/>
    <property type="molecule type" value="Genomic_DNA"/>
</dbReference>
<organism evidence="1 2">
    <name type="scientific">Handroanthus impetiginosus</name>
    <dbReference type="NCBI Taxonomy" id="429701"/>
    <lineage>
        <taxon>Eukaryota</taxon>
        <taxon>Viridiplantae</taxon>
        <taxon>Streptophyta</taxon>
        <taxon>Embryophyta</taxon>
        <taxon>Tracheophyta</taxon>
        <taxon>Spermatophyta</taxon>
        <taxon>Magnoliopsida</taxon>
        <taxon>eudicotyledons</taxon>
        <taxon>Gunneridae</taxon>
        <taxon>Pentapetalae</taxon>
        <taxon>asterids</taxon>
        <taxon>lamiids</taxon>
        <taxon>Lamiales</taxon>
        <taxon>Bignoniaceae</taxon>
        <taxon>Crescentiina</taxon>
        <taxon>Tabebuia alliance</taxon>
        <taxon>Handroanthus</taxon>
    </lineage>
</organism>
<dbReference type="PANTHER" id="PTHR33983">
    <property type="entry name" value="OS07G0185900 PROTEIN"/>
    <property type="match status" value="1"/>
</dbReference>
<proteinExistence type="predicted"/>